<dbReference type="InterPro" id="IPR029526">
    <property type="entry name" value="PGBD"/>
</dbReference>
<dbReference type="PANTHER" id="PTHR10983">
    <property type="entry name" value="1-ACYLGLYCEROL-3-PHOSPHATE ACYLTRANSFERASE-RELATED"/>
    <property type="match status" value="1"/>
</dbReference>
<keyword evidence="3" id="KW-1185">Reference proteome</keyword>
<dbReference type="GO" id="GO:0016746">
    <property type="term" value="F:acyltransferase activity"/>
    <property type="evidence" value="ECO:0007669"/>
    <property type="project" value="TreeGrafter"/>
</dbReference>
<dbReference type="AlphaFoldDB" id="A0A8S3XIX7"/>
<dbReference type="GO" id="GO:0036149">
    <property type="term" value="P:phosphatidylinositol acyl-chain remodeling"/>
    <property type="evidence" value="ECO:0007669"/>
    <property type="project" value="TreeGrafter"/>
</dbReference>
<dbReference type="GO" id="GO:0005783">
    <property type="term" value="C:endoplasmic reticulum"/>
    <property type="evidence" value="ECO:0007669"/>
    <property type="project" value="TreeGrafter"/>
</dbReference>
<feature type="domain" description="PiggyBac transposable element-derived protein" evidence="1">
    <location>
        <begin position="2"/>
        <end position="69"/>
    </location>
</feature>
<protein>
    <submittedName>
        <fullName evidence="2">(apollo) hypothetical protein</fullName>
    </submittedName>
</protein>
<evidence type="ECO:0000313" key="3">
    <source>
        <dbReference type="Proteomes" id="UP000691718"/>
    </source>
</evidence>
<sequence>MEGYLDKGHVIYADNFYNSPDLTRRLSQRKTCICSTLRKIRKNLPLDVANAKLKLGEMAAKVCNDITVLLESGDEPAACTSRRTLVLANHQSTADVPMLMAAWNPRPGVLSNLMWIMDRVFKFTNFGIVSVLHKDFFIQAHNYKHASVHVFMYCSCNEIYRDMHPARFNKLAVGRLSSTPVMDNE</sequence>
<dbReference type="EMBL" id="CAJQZP010001153">
    <property type="protein sequence ID" value="CAG5023384.1"/>
    <property type="molecule type" value="Genomic_DNA"/>
</dbReference>
<name>A0A8S3XIX7_PARAO</name>
<dbReference type="PANTHER" id="PTHR10983:SF2">
    <property type="entry name" value="ACYL-COA:LYSOPHOSPHATIDYLGLYCEROL ACYLTRANSFERASE 1"/>
    <property type="match status" value="1"/>
</dbReference>
<evidence type="ECO:0000313" key="2">
    <source>
        <dbReference type="EMBL" id="CAG5023384.1"/>
    </source>
</evidence>
<evidence type="ECO:0000259" key="1">
    <source>
        <dbReference type="Pfam" id="PF13843"/>
    </source>
</evidence>
<accession>A0A8S3XIX7</accession>
<proteinExistence type="predicted"/>
<reference evidence="2" key="1">
    <citation type="submission" date="2021-04" db="EMBL/GenBank/DDBJ databases">
        <authorList>
            <person name="Tunstrom K."/>
        </authorList>
    </citation>
    <scope>NUCLEOTIDE SEQUENCE</scope>
</reference>
<dbReference type="Pfam" id="PF13843">
    <property type="entry name" value="DDE_Tnp_1_7"/>
    <property type="match status" value="1"/>
</dbReference>
<dbReference type="OrthoDB" id="5920068at2759"/>
<organism evidence="2 3">
    <name type="scientific">Parnassius apollo</name>
    <name type="common">Apollo butterfly</name>
    <name type="synonym">Papilio apollo</name>
    <dbReference type="NCBI Taxonomy" id="110799"/>
    <lineage>
        <taxon>Eukaryota</taxon>
        <taxon>Metazoa</taxon>
        <taxon>Ecdysozoa</taxon>
        <taxon>Arthropoda</taxon>
        <taxon>Hexapoda</taxon>
        <taxon>Insecta</taxon>
        <taxon>Pterygota</taxon>
        <taxon>Neoptera</taxon>
        <taxon>Endopterygota</taxon>
        <taxon>Lepidoptera</taxon>
        <taxon>Glossata</taxon>
        <taxon>Ditrysia</taxon>
        <taxon>Papilionoidea</taxon>
        <taxon>Papilionidae</taxon>
        <taxon>Parnassiinae</taxon>
        <taxon>Parnassini</taxon>
        <taxon>Parnassius</taxon>
        <taxon>Parnassius</taxon>
    </lineage>
</organism>
<gene>
    <name evidence="2" type="ORF">PAPOLLO_LOCUS17946</name>
</gene>
<dbReference type="Proteomes" id="UP000691718">
    <property type="component" value="Unassembled WGS sequence"/>
</dbReference>
<comment type="caution">
    <text evidence="2">The sequence shown here is derived from an EMBL/GenBank/DDBJ whole genome shotgun (WGS) entry which is preliminary data.</text>
</comment>